<sequence>MAIESPCTRVCTIDPSTGLCLGCARSLEEIGGWAGFSAATRQRIMAELGQRMTALTETARQKPPAAAGKERRSETVVASDAS</sequence>
<gene>
    <name evidence="2" type="ORF">J6595_11390</name>
</gene>
<evidence type="ECO:0000313" key="2">
    <source>
        <dbReference type="EMBL" id="MBP0616187.1"/>
    </source>
</evidence>
<dbReference type="Pfam" id="PF06945">
    <property type="entry name" value="DUF1289"/>
    <property type="match status" value="1"/>
</dbReference>
<organism evidence="2 3">
    <name type="scientific">Jiella mangrovi</name>
    <dbReference type="NCBI Taxonomy" id="2821407"/>
    <lineage>
        <taxon>Bacteria</taxon>
        <taxon>Pseudomonadati</taxon>
        <taxon>Pseudomonadota</taxon>
        <taxon>Alphaproteobacteria</taxon>
        <taxon>Hyphomicrobiales</taxon>
        <taxon>Aurantimonadaceae</taxon>
        <taxon>Jiella</taxon>
    </lineage>
</organism>
<proteinExistence type="predicted"/>
<dbReference type="InterPro" id="IPR010710">
    <property type="entry name" value="DUF1289"/>
</dbReference>
<dbReference type="EMBL" id="JAGJCF010000006">
    <property type="protein sequence ID" value="MBP0616187.1"/>
    <property type="molecule type" value="Genomic_DNA"/>
</dbReference>
<evidence type="ECO:0000313" key="3">
    <source>
        <dbReference type="Proteomes" id="UP000678276"/>
    </source>
</evidence>
<dbReference type="PANTHER" id="PTHR35175">
    <property type="entry name" value="DUF1289 DOMAIN-CONTAINING PROTEIN"/>
    <property type="match status" value="1"/>
</dbReference>
<dbReference type="RefSeq" id="WP_209594672.1">
    <property type="nucleotide sequence ID" value="NZ_JAGJCF010000006.1"/>
</dbReference>
<dbReference type="PANTHER" id="PTHR35175:SF2">
    <property type="entry name" value="DUF1289 DOMAIN-CONTAINING PROTEIN"/>
    <property type="match status" value="1"/>
</dbReference>
<reference evidence="2 3" key="1">
    <citation type="submission" date="2021-04" db="EMBL/GenBank/DDBJ databases">
        <title>Whole genome sequence of Jiella sp. KSK16Y-1.</title>
        <authorList>
            <person name="Tuo L."/>
        </authorList>
    </citation>
    <scope>NUCLEOTIDE SEQUENCE [LARGE SCALE GENOMIC DNA]</scope>
    <source>
        <strain evidence="2 3">KSK16Y-1</strain>
    </source>
</reference>
<name>A0ABS4BHF3_9HYPH</name>
<feature type="region of interest" description="Disordered" evidence="1">
    <location>
        <begin position="56"/>
        <end position="82"/>
    </location>
</feature>
<protein>
    <submittedName>
        <fullName evidence="2">DUF1289 domain-containing protein</fullName>
    </submittedName>
</protein>
<accession>A0ABS4BHF3</accession>
<keyword evidence="3" id="KW-1185">Reference proteome</keyword>
<dbReference type="Proteomes" id="UP000678276">
    <property type="component" value="Unassembled WGS sequence"/>
</dbReference>
<evidence type="ECO:0000256" key="1">
    <source>
        <dbReference type="SAM" id="MobiDB-lite"/>
    </source>
</evidence>
<comment type="caution">
    <text evidence="2">The sequence shown here is derived from an EMBL/GenBank/DDBJ whole genome shotgun (WGS) entry which is preliminary data.</text>
</comment>